<dbReference type="EMBL" id="LR586016">
    <property type="protein sequence ID" value="VIP03247.1"/>
    <property type="molecule type" value="Genomic_DNA"/>
</dbReference>
<evidence type="ECO:0000256" key="1">
    <source>
        <dbReference type="SAM" id="MobiDB-lite"/>
    </source>
</evidence>
<proteinExistence type="predicted"/>
<dbReference type="AlphaFoldDB" id="A0A6C2YPF2"/>
<protein>
    <submittedName>
        <fullName evidence="2">Dispersed gene family protein 1 (DGF-1)</fullName>
    </submittedName>
</protein>
<reference evidence="2" key="1">
    <citation type="submission" date="2019-04" db="EMBL/GenBank/DDBJ databases">
        <authorList>
            <consortium name="Science for Life Laboratories"/>
        </authorList>
    </citation>
    <scope>NUCLEOTIDE SEQUENCE</scope>
    <source>
        <strain evidence="2">MBLW1</strain>
    </source>
</reference>
<dbReference type="RefSeq" id="WP_162658332.1">
    <property type="nucleotide sequence ID" value="NZ_LR593887.1"/>
</dbReference>
<feature type="region of interest" description="Disordered" evidence="1">
    <location>
        <begin position="1"/>
        <end position="73"/>
    </location>
</feature>
<feature type="compositionally biased region" description="Basic and acidic residues" evidence="1">
    <location>
        <begin position="1"/>
        <end position="15"/>
    </location>
</feature>
<name>A0A6C2YPF2_9BACT</name>
<keyword evidence="3" id="KW-1185">Reference proteome</keyword>
<dbReference type="KEGG" id="tim:GMBLW1_07130"/>
<accession>A0A6C2YPF2</accession>
<feature type="compositionally biased region" description="Basic and acidic residues" evidence="1">
    <location>
        <begin position="61"/>
        <end position="73"/>
    </location>
</feature>
<sequence>MSQPDEKRSLRELKRALKKAGNRHRRQQSKRTLRDHPEEAAFDSDSLGRHRSAPLNGIDNDATRRRDSDSDSE</sequence>
<dbReference type="EMBL" id="LR593887">
    <property type="protein sequence ID" value="VTS03828.1"/>
    <property type="molecule type" value="Genomic_DNA"/>
</dbReference>
<evidence type="ECO:0000313" key="2">
    <source>
        <dbReference type="EMBL" id="VIP03247.1"/>
    </source>
</evidence>
<gene>
    <name evidence="2" type="ORF">GMBLW1_07130</name>
</gene>
<organism evidence="2">
    <name type="scientific">Tuwongella immobilis</name>
    <dbReference type="NCBI Taxonomy" id="692036"/>
    <lineage>
        <taxon>Bacteria</taxon>
        <taxon>Pseudomonadati</taxon>
        <taxon>Planctomycetota</taxon>
        <taxon>Planctomycetia</taxon>
        <taxon>Gemmatales</taxon>
        <taxon>Gemmataceae</taxon>
        <taxon>Tuwongella</taxon>
    </lineage>
</organism>
<evidence type="ECO:0000313" key="3">
    <source>
        <dbReference type="Proteomes" id="UP000464378"/>
    </source>
</evidence>
<dbReference type="InParanoid" id="A0A6C2YPF2"/>
<feature type="compositionally biased region" description="Basic residues" evidence="1">
    <location>
        <begin position="16"/>
        <end position="31"/>
    </location>
</feature>
<dbReference type="Proteomes" id="UP000464378">
    <property type="component" value="Chromosome"/>
</dbReference>